<dbReference type="InterPro" id="IPR006912">
    <property type="entry name" value="Harbinger_derived_prot"/>
</dbReference>
<evidence type="ECO:0008006" key="2">
    <source>
        <dbReference type="Google" id="ProtNLM"/>
    </source>
</evidence>
<dbReference type="AlphaFoldDB" id="A0A0A8YSQ4"/>
<dbReference type="Pfam" id="PF04827">
    <property type="entry name" value="Plant_tran"/>
    <property type="match status" value="1"/>
</dbReference>
<organism evidence="1">
    <name type="scientific">Arundo donax</name>
    <name type="common">Giant reed</name>
    <name type="synonym">Donax arundinaceus</name>
    <dbReference type="NCBI Taxonomy" id="35708"/>
    <lineage>
        <taxon>Eukaryota</taxon>
        <taxon>Viridiplantae</taxon>
        <taxon>Streptophyta</taxon>
        <taxon>Embryophyta</taxon>
        <taxon>Tracheophyta</taxon>
        <taxon>Spermatophyta</taxon>
        <taxon>Magnoliopsida</taxon>
        <taxon>Liliopsida</taxon>
        <taxon>Poales</taxon>
        <taxon>Poaceae</taxon>
        <taxon>PACMAD clade</taxon>
        <taxon>Arundinoideae</taxon>
        <taxon>Arundineae</taxon>
        <taxon>Arundo</taxon>
    </lineage>
</organism>
<name>A0A0A8YSQ4_ARUDO</name>
<protein>
    <recommendedName>
        <fullName evidence="2">DDE Tnp4 domain-containing protein</fullName>
    </recommendedName>
</protein>
<sequence>MAGSNNDIHVLNQSPLFIDALKGGAPQVQFSINGRQYSPGYYLADGIYPEWATFVKTILAPQIEKHKLFAMAQEGCRKDVERAFGVLRSHFNIVHRPA</sequence>
<evidence type="ECO:0000313" key="1">
    <source>
        <dbReference type="EMBL" id="JAD29566.1"/>
    </source>
</evidence>
<reference evidence="1" key="1">
    <citation type="submission" date="2014-09" db="EMBL/GenBank/DDBJ databases">
        <authorList>
            <person name="Magalhaes I.L.F."/>
            <person name="Oliveira U."/>
            <person name="Santos F.R."/>
            <person name="Vidigal T.H.D.A."/>
            <person name="Brescovit A.D."/>
            <person name="Santos A.J."/>
        </authorList>
    </citation>
    <scope>NUCLEOTIDE SEQUENCE</scope>
    <source>
        <tissue evidence="1">Shoot tissue taken approximately 20 cm above the soil surface</tissue>
    </source>
</reference>
<accession>A0A0A8YSQ4</accession>
<proteinExistence type="predicted"/>
<reference evidence="1" key="2">
    <citation type="journal article" date="2015" name="Data Brief">
        <title>Shoot transcriptome of the giant reed, Arundo donax.</title>
        <authorList>
            <person name="Barrero R.A."/>
            <person name="Guerrero F.D."/>
            <person name="Moolhuijzen P."/>
            <person name="Goolsby J.A."/>
            <person name="Tidwell J."/>
            <person name="Bellgard S.E."/>
            <person name="Bellgard M.I."/>
        </authorList>
    </citation>
    <scope>NUCLEOTIDE SEQUENCE</scope>
    <source>
        <tissue evidence="1">Shoot tissue taken approximately 20 cm above the soil surface</tissue>
    </source>
</reference>
<dbReference type="PANTHER" id="PTHR47150:SF6">
    <property type="entry name" value="OS01G0872900 PROTEIN"/>
    <property type="match status" value="1"/>
</dbReference>
<dbReference type="PANTHER" id="PTHR47150">
    <property type="entry name" value="OS12G0169200 PROTEIN"/>
    <property type="match status" value="1"/>
</dbReference>
<dbReference type="EMBL" id="GBRH01268329">
    <property type="protein sequence ID" value="JAD29566.1"/>
    <property type="molecule type" value="Transcribed_RNA"/>
</dbReference>